<keyword evidence="4 9" id="KW-0812">Transmembrane</keyword>
<dbReference type="Pfam" id="PF01741">
    <property type="entry name" value="MscL"/>
    <property type="match status" value="1"/>
</dbReference>
<dbReference type="Gene3D" id="1.10.1200.120">
    <property type="entry name" value="Large-conductance mechanosensitive channel, MscL, domain 1"/>
    <property type="match status" value="1"/>
</dbReference>
<dbReference type="PANTHER" id="PTHR30266:SF2">
    <property type="entry name" value="LARGE-CONDUCTANCE MECHANOSENSITIVE CHANNEL"/>
    <property type="match status" value="1"/>
</dbReference>
<proteinExistence type="inferred from homology"/>
<gene>
    <name evidence="10" type="ORF">UFOPK3495_01757</name>
</gene>
<dbReference type="AlphaFoldDB" id="A0A6J7H2S0"/>
<evidence type="ECO:0000256" key="6">
    <source>
        <dbReference type="ARBA" id="ARBA00023065"/>
    </source>
</evidence>
<dbReference type="NCBIfam" id="TIGR00220">
    <property type="entry name" value="mscL"/>
    <property type="match status" value="1"/>
</dbReference>
<keyword evidence="6" id="KW-0406">Ion transport</keyword>
<protein>
    <submittedName>
        <fullName evidence="10">Unannotated protein</fullName>
    </submittedName>
</protein>
<accession>A0A6J7H2S0</accession>
<feature type="transmembrane region" description="Helical" evidence="9">
    <location>
        <begin position="67"/>
        <end position="88"/>
    </location>
</feature>
<keyword evidence="3" id="KW-1003">Cell membrane</keyword>
<evidence type="ECO:0000256" key="8">
    <source>
        <dbReference type="ARBA" id="ARBA00023303"/>
    </source>
</evidence>
<evidence type="ECO:0000313" key="10">
    <source>
        <dbReference type="EMBL" id="CAB4913874.1"/>
    </source>
</evidence>
<dbReference type="InterPro" id="IPR037673">
    <property type="entry name" value="MSC/AndL"/>
</dbReference>
<dbReference type="SUPFAM" id="SSF81330">
    <property type="entry name" value="Gated mechanosensitive channel"/>
    <property type="match status" value="1"/>
</dbReference>
<dbReference type="GO" id="GO:0008381">
    <property type="term" value="F:mechanosensitive monoatomic ion channel activity"/>
    <property type="evidence" value="ECO:0007669"/>
    <property type="project" value="InterPro"/>
</dbReference>
<dbReference type="HAMAP" id="MF_00115">
    <property type="entry name" value="MscL"/>
    <property type="match status" value="1"/>
</dbReference>
<sequence length="125" mass="13493">MLQGFKTFVLRGNVIDLAVAFVVGAAFSTLVAAFTKALINPVVGIFLGGGIDAGSVTVRGQVIDFSLLINALITFFITLTVIYFVFVVPMNAYRKRTGQDTVDATPADVKILKEIRDLLAEQQKP</sequence>
<reference evidence="10" key="1">
    <citation type="submission" date="2020-05" db="EMBL/GenBank/DDBJ databases">
        <authorList>
            <person name="Chiriac C."/>
            <person name="Salcher M."/>
            <person name="Ghai R."/>
            <person name="Kavagutti S V."/>
        </authorList>
    </citation>
    <scope>NUCLEOTIDE SEQUENCE</scope>
</reference>
<evidence type="ECO:0000256" key="4">
    <source>
        <dbReference type="ARBA" id="ARBA00022692"/>
    </source>
</evidence>
<keyword evidence="2" id="KW-0813">Transport</keyword>
<feature type="transmembrane region" description="Helical" evidence="9">
    <location>
        <begin position="12"/>
        <end position="34"/>
    </location>
</feature>
<dbReference type="InterPro" id="IPR036019">
    <property type="entry name" value="MscL_channel"/>
</dbReference>
<comment type="subcellular location">
    <subcellularLocation>
        <location evidence="1">Membrane</location>
        <topology evidence="1">Multi-pass membrane protein</topology>
    </subcellularLocation>
</comment>
<organism evidence="10">
    <name type="scientific">freshwater metagenome</name>
    <dbReference type="NCBI Taxonomy" id="449393"/>
    <lineage>
        <taxon>unclassified sequences</taxon>
        <taxon>metagenomes</taxon>
        <taxon>ecological metagenomes</taxon>
    </lineage>
</organism>
<evidence type="ECO:0000256" key="3">
    <source>
        <dbReference type="ARBA" id="ARBA00022475"/>
    </source>
</evidence>
<name>A0A6J7H2S0_9ZZZZ</name>
<keyword evidence="8" id="KW-0407">Ion channel</keyword>
<evidence type="ECO:0000256" key="9">
    <source>
        <dbReference type="SAM" id="Phobius"/>
    </source>
</evidence>
<evidence type="ECO:0000256" key="1">
    <source>
        <dbReference type="ARBA" id="ARBA00004141"/>
    </source>
</evidence>
<evidence type="ECO:0000256" key="2">
    <source>
        <dbReference type="ARBA" id="ARBA00022448"/>
    </source>
</evidence>
<keyword evidence="5 9" id="KW-1133">Transmembrane helix</keyword>
<evidence type="ECO:0000256" key="5">
    <source>
        <dbReference type="ARBA" id="ARBA00022989"/>
    </source>
</evidence>
<evidence type="ECO:0000256" key="7">
    <source>
        <dbReference type="ARBA" id="ARBA00023136"/>
    </source>
</evidence>
<dbReference type="PANTHER" id="PTHR30266">
    <property type="entry name" value="MECHANOSENSITIVE CHANNEL MSCL"/>
    <property type="match status" value="1"/>
</dbReference>
<dbReference type="InterPro" id="IPR001185">
    <property type="entry name" value="MS_channel"/>
</dbReference>
<dbReference type="GO" id="GO:0016020">
    <property type="term" value="C:membrane"/>
    <property type="evidence" value="ECO:0007669"/>
    <property type="project" value="UniProtKB-SubCell"/>
</dbReference>
<keyword evidence="7 9" id="KW-0472">Membrane</keyword>
<dbReference type="EMBL" id="CAFBMC010000161">
    <property type="protein sequence ID" value="CAB4913874.1"/>
    <property type="molecule type" value="Genomic_DNA"/>
</dbReference>